<dbReference type="PANTHER" id="PTHR43280">
    <property type="entry name" value="ARAC-FAMILY TRANSCRIPTIONAL REGULATOR"/>
    <property type="match status" value="1"/>
</dbReference>
<dbReference type="OrthoDB" id="643086at2"/>
<evidence type="ECO:0000256" key="2">
    <source>
        <dbReference type="ARBA" id="ARBA00023125"/>
    </source>
</evidence>
<dbReference type="PROSITE" id="PS01124">
    <property type="entry name" value="HTH_ARAC_FAMILY_2"/>
    <property type="match status" value="1"/>
</dbReference>
<comment type="caution">
    <text evidence="5">The sequence shown here is derived from an EMBL/GenBank/DDBJ whole genome shotgun (WGS) entry which is preliminary data.</text>
</comment>
<dbReference type="GO" id="GO:0003700">
    <property type="term" value="F:DNA-binding transcription factor activity"/>
    <property type="evidence" value="ECO:0007669"/>
    <property type="project" value="InterPro"/>
</dbReference>
<dbReference type="Pfam" id="PF12833">
    <property type="entry name" value="HTH_18"/>
    <property type="match status" value="1"/>
</dbReference>
<dbReference type="InterPro" id="IPR009057">
    <property type="entry name" value="Homeodomain-like_sf"/>
</dbReference>
<dbReference type="EMBL" id="QREG01000001">
    <property type="protein sequence ID" value="REE05491.1"/>
    <property type="molecule type" value="Genomic_DNA"/>
</dbReference>
<dbReference type="RefSeq" id="WP_115866018.1">
    <property type="nucleotide sequence ID" value="NZ_QREG01000001.1"/>
</dbReference>
<evidence type="ECO:0000256" key="3">
    <source>
        <dbReference type="ARBA" id="ARBA00023163"/>
    </source>
</evidence>
<keyword evidence="1" id="KW-0805">Transcription regulation</keyword>
<sequence length="308" mass="36077">MAHLQRFSKIRDYHNFAHLPPPQHPLISLVDYSNVRHETTSKKLSLVHDYYTIGLKRNVPYKFYYGQQEYDFDEGIMTFVSPNQVISLQDNPNIGTDISCKPTGWLLFIHPDFMWNTPLAETIRSYNFFNYSTNEALFLSKKEERTMVDILKRIEQEYQTNIDKFSQKIIISQIELLLSYAERFYERQFITRNKPNHLLLNKVENVLSKFFSTNSFAASGLPSVQQVSDELNISPGYLSNMLKSLTGMNTQQHIHNRLVEKAKEQLSTTQLSVSEIAYKLGFEHPSSFNKLFKRKTEMSPSEFRRTFN</sequence>
<dbReference type="SUPFAM" id="SSF46689">
    <property type="entry name" value="Homeodomain-like"/>
    <property type="match status" value="1"/>
</dbReference>
<dbReference type="Gene3D" id="1.10.10.60">
    <property type="entry name" value="Homeodomain-like"/>
    <property type="match status" value="2"/>
</dbReference>
<keyword evidence="6" id="KW-1185">Reference proteome</keyword>
<reference evidence="5 6" key="1">
    <citation type="submission" date="2018-07" db="EMBL/GenBank/DDBJ databases">
        <title>Genomic Encyclopedia of Type Strains, Phase IV (KMG-IV): sequencing the most valuable type-strain genomes for metagenomic binning, comparative biology and taxonomic classification.</title>
        <authorList>
            <person name="Goeker M."/>
        </authorList>
    </citation>
    <scope>NUCLEOTIDE SEQUENCE [LARGE SCALE GENOMIC DNA]</scope>
    <source>
        <strain evidence="5 6">DSM 4134</strain>
    </source>
</reference>
<dbReference type="InterPro" id="IPR018060">
    <property type="entry name" value="HTH_AraC"/>
</dbReference>
<dbReference type="AlphaFoldDB" id="A0A3D9LGK1"/>
<keyword evidence="2" id="KW-0238">DNA-binding</keyword>
<evidence type="ECO:0000313" key="5">
    <source>
        <dbReference type="EMBL" id="REE05491.1"/>
    </source>
</evidence>
<name>A0A3D9LGK1_MARFU</name>
<dbReference type="Proteomes" id="UP000256779">
    <property type="component" value="Unassembled WGS sequence"/>
</dbReference>
<protein>
    <submittedName>
        <fullName evidence="5">AraC family transcriptional regulator</fullName>
    </submittedName>
</protein>
<organism evidence="5 6">
    <name type="scientific">Marinoscillum furvescens DSM 4134</name>
    <dbReference type="NCBI Taxonomy" id="1122208"/>
    <lineage>
        <taxon>Bacteria</taxon>
        <taxon>Pseudomonadati</taxon>
        <taxon>Bacteroidota</taxon>
        <taxon>Cytophagia</taxon>
        <taxon>Cytophagales</taxon>
        <taxon>Reichenbachiellaceae</taxon>
        <taxon>Marinoscillum</taxon>
    </lineage>
</organism>
<dbReference type="GO" id="GO:0043565">
    <property type="term" value="F:sequence-specific DNA binding"/>
    <property type="evidence" value="ECO:0007669"/>
    <property type="project" value="InterPro"/>
</dbReference>
<keyword evidence="3" id="KW-0804">Transcription</keyword>
<evidence type="ECO:0000259" key="4">
    <source>
        <dbReference type="PROSITE" id="PS01124"/>
    </source>
</evidence>
<feature type="domain" description="HTH araC/xylS-type" evidence="4">
    <location>
        <begin position="201"/>
        <end position="306"/>
    </location>
</feature>
<dbReference type="SMART" id="SM00342">
    <property type="entry name" value="HTH_ARAC"/>
    <property type="match status" value="1"/>
</dbReference>
<dbReference type="InterPro" id="IPR020449">
    <property type="entry name" value="Tscrpt_reg_AraC-type_HTH"/>
</dbReference>
<gene>
    <name evidence="5" type="ORF">C7460_1016</name>
</gene>
<accession>A0A3D9LGK1</accession>
<dbReference type="PANTHER" id="PTHR43280:SF32">
    <property type="entry name" value="TRANSCRIPTIONAL REGULATORY PROTEIN"/>
    <property type="match status" value="1"/>
</dbReference>
<dbReference type="PRINTS" id="PR00032">
    <property type="entry name" value="HTHARAC"/>
</dbReference>
<evidence type="ECO:0000313" key="6">
    <source>
        <dbReference type="Proteomes" id="UP000256779"/>
    </source>
</evidence>
<evidence type="ECO:0000256" key="1">
    <source>
        <dbReference type="ARBA" id="ARBA00023015"/>
    </source>
</evidence>
<proteinExistence type="predicted"/>